<accession>A0A0D9WFV0</accession>
<dbReference type="AlphaFoldDB" id="A0A0D9WFV0"/>
<feature type="transmembrane region" description="Helical" evidence="1">
    <location>
        <begin position="43"/>
        <end position="63"/>
    </location>
</feature>
<protein>
    <recommendedName>
        <fullName evidence="4">Phosphatidylinositol N-acetylglucosaminyltransferase subunit Y</fullName>
    </recommendedName>
</protein>
<dbReference type="PANTHER" id="PTHR36485">
    <property type="entry name" value="OS01G0939000 PROTEIN"/>
    <property type="match status" value="1"/>
</dbReference>
<keyword evidence="1" id="KW-0472">Membrane</keyword>
<reference evidence="2 3" key="1">
    <citation type="submission" date="2012-08" db="EMBL/GenBank/DDBJ databases">
        <title>Oryza genome evolution.</title>
        <authorList>
            <person name="Wing R.A."/>
        </authorList>
    </citation>
    <scope>NUCLEOTIDE SEQUENCE</scope>
</reference>
<proteinExistence type="predicted"/>
<dbReference type="Proteomes" id="UP000032180">
    <property type="component" value="Chromosome 5"/>
</dbReference>
<evidence type="ECO:0000313" key="3">
    <source>
        <dbReference type="Proteomes" id="UP000032180"/>
    </source>
</evidence>
<dbReference type="EnsemblPlants" id="LPERR05G11270.1">
    <property type="protein sequence ID" value="LPERR05G11270.1"/>
    <property type="gene ID" value="LPERR05G11270"/>
</dbReference>
<reference evidence="2" key="3">
    <citation type="submission" date="2015-04" db="UniProtKB">
        <authorList>
            <consortium name="EnsemblPlants"/>
        </authorList>
    </citation>
    <scope>IDENTIFICATION</scope>
</reference>
<keyword evidence="1" id="KW-0812">Transmembrane</keyword>
<dbReference type="Gramene" id="LPERR05G11270.1">
    <property type="protein sequence ID" value="LPERR05G11270.1"/>
    <property type="gene ID" value="LPERR05G11270"/>
</dbReference>
<sequence length="72" mass="8164">MGSLFFASGILMLLGFFYVAILSKALPPSDDNSFLSAIQNDRYYYLLAPLTLPVIMVAVYLHWLSMKMFKHA</sequence>
<dbReference type="HOGENOM" id="CLU_176524_0_0_1"/>
<dbReference type="InterPro" id="IPR029164">
    <property type="entry name" value="PIG-Y"/>
</dbReference>
<evidence type="ECO:0000313" key="2">
    <source>
        <dbReference type="EnsemblPlants" id="LPERR05G11270.1"/>
    </source>
</evidence>
<evidence type="ECO:0008006" key="4">
    <source>
        <dbReference type="Google" id="ProtNLM"/>
    </source>
</evidence>
<reference evidence="3" key="2">
    <citation type="submission" date="2013-12" db="EMBL/GenBank/DDBJ databases">
        <authorList>
            <person name="Yu Y."/>
            <person name="Lee S."/>
            <person name="de Baynast K."/>
            <person name="Wissotski M."/>
            <person name="Liu L."/>
            <person name="Talag J."/>
            <person name="Goicoechea J."/>
            <person name="Angelova A."/>
            <person name="Jetty R."/>
            <person name="Kudrna D."/>
            <person name="Golser W."/>
            <person name="Rivera L."/>
            <person name="Zhang J."/>
            <person name="Wing R."/>
        </authorList>
    </citation>
    <scope>NUCLEOTIDE SEQUENCE</scope>
</reference>
<keyword evidence="3" id="KW-1185">Reference proteome</keyword>
<keyword evidence="1" id="KW-1133">Transmembrane helix</keyword>
<name>A0A0D9WFV0_9ORYZ</name>
<evidence type="ECO:0000256" key="1">
    <source>
        <dbReference type="SAM" id="Phobius"/>
    </source>
</evidence>
<organism evidence="2 3">
    <name type="scientific">Leersia perrieri</name>
    <dbReference type="NCBI Taxonomy" id="77586"/>
    <lineage>
        <taxon>Eukaryota</taxon>
        <taxon>Viridiplantae</taxon>
        <taxon>Streptophyta</taxon>
        <taxon>Embryophyta</taxon>
        <taxon>Tracheophyta</taxon>
        <taxon>Spermatophyta</taxon>
        <taxon>Magnoliopsida</taxon>
        <taxon>Liliopsida</taxon>
        <taxon>Poales</taxon>
        <taxon>Poaceae</taxon>
        <taxon>BOP clade</taxon>
        <taxon>Oryzoideae</taxon>
        <taxon>Oryzeae</taxon>
        <taxon>Oryzinae</taxon>
        <taxon>Leersia</taxon>
    </lineage>
</organism>
<dbReference type="STRING" id="77586.A0A0D9WFV0"/>
<dbReference type="Pfam" id="PF15159">
    <property type="entry name" value="PIG-Y"/>
    <property type="match status" value="1"/>
</dbReference>
<dbReference type="PANTHER" id="PTHR36485:SF2">
    <property type="entry name" value="PHOSPHATIDYLINOSITOL N-ACETYLGLUCOSAMINYLTRANSFERASE SUBUNIT Y"/>
    <property type="match status" value="1"/>
</dbReference>
<feature type="transmembrane region" description="Helical" evidence="1">
    <location>
        <begin position="5"/>
        <end position="23"/>
    </location>
</feature>